<dbReference type="SUPFAM" id="SSF52540">
    <property type="entry name" value="P-loop containing nucleoside triphosphate hydrolases"/>
    <property type="match status" value="1"/>
</dbReference>
<feature type="compositionally biased region" description="Low complexity" evidence="4">
    <location>
        <begin position="26"/>
        <end position="37"/>
    </location>
</feature>
<feature type="repeat" description="WD" evidence="3">
    <location>
        <begin position="1382"/>
        <end position="1414"/>
    </location>
</feature>
<feature type="region of interest" description="Disordered" evidence="4">
    <location>
        <begin position="1"/>
        <end position="50"/>
    </location>
</feature>
<feature type="domain" description="NACHT" evidence="5">
    <location>
        <begin position="279"/>
        <end position="433"/>
    </location>
</feature>
<dbReference type="InterPro" id="IPR019775">
    <property type="entry name" value="WD40_repeat_CS"/>
</dbReference>
<dbReference type="Gene3D" id="2.130.10.10">
    <property type="entry name" value="YVTN repeat-like/Quinoprotein amine dehydrogenase"/>
    <property type="match status" value="4"/>
</dbReference>
<dbReference type="SMART" id="SM00320">
    <property type="entry name" value="WD40"/>
    <property type="match status" value="14"/>
</dbReference>
<evidence type="ECO:0000256" key="1">
    <source>
        <dbReference type="ARBA" id="ARBA00022574"/>
    </source>
</evidence>
<dbReference type="Gene3D" id="1.20.930.20">
    <property type="entry name" value="Adaptor protein Cbl, N-terminal domain"/>
    <property type="match status" value="1"/>
</dbReference>
<keyword evidence="1 3" id="KW-0853">WD repeat</keyword>
<dbReference type="InterPro" id="IPR020472">
    <property type="entry name" value="WD40_PAC1"/>
</dbReference>
<dbReference type="CDD" id="cd21037">
    <property type="entry name" value="MLKL_NTD"/>
    <property type="match status" value="1"/>
</dbReference>
<feature type="repeat" description="WD" evidence="3">
    <location>
        <begin position="1112"/>
        <end position="1153"/>
    </location>
</feature>
<dbReference type="CDD" id="cd00200">
    <property type="entry name" value="WD40"/>
    <property type="match status" value="2"/>
</dbReference>
<feature type="repeat" description="WD" evidence="3">
    <location>
        <begin position="1299"/>
        <end position="1340"/>
    </location>
</feature>
<dbReference type="Pfam" id="PF00400">
    <property type="entry name" value="WD40"/>
    <property type="match status" value="10"/>
</dbReference>
<sequence>MSSESKQRGKLSRSLSRLNPGNWRTSSGSSSRSSSPSAIPRKACVDGYQSPDSSATGLTYQLIEEHVVEVSTPSWLQTLKTVSMDGTVELLDIARQSSNWNPIAQSVLGAVVALIELGKTVKSNWKEMESLVERIEYLLPILNGRLKSDKISESGMRRHLEKCVKTLQLQAAAVIEMHNHGLLRRILQGTEDAERLLSMYMTLKDSLDDLQCALGIAIERNTNEILKQVVLQSLAVSKIAAHNAAVPNFGFLRRECTEGTRVEITESLIEWATGTDVAPVFWLTGPAGMGKTTIAQTICKRLERPESSQEQYLQRPLISFFCSRQLEDSRDSTHFVPTLCRRLAEYSSSYAHELVDVLTQRSALANAVIDIQFEELLVQPWQRSLEHRSGLTLPVFIIDALDENEAGYLFLKLLLKAKRDLKLLGLRFLVTSRMNQEIVELCNSFVDPESICRLQDIPEGTVERDIALYLKESLPLLKDSAILGSLIQASHGLFIYAATVVKLVAPAEGRAANMQINVERYAVGSLEDDDVKQGRLTILHTILCLKQVGSVNVICHLIGTEEENVSLLVKNLHAVMYIADDGTIRTYHASFADSILRLPFSMDSALTADILCDVGRQEAYLALKCHRIIKEQLHFNMCSLQSSFALDKDIPDLQSRVEAKVDPTLQYAVLYWCAHLEASRLSQSETNTESSTLSEIPQVFVDNLLIFWLEVINLTGNKTAALRRFSSERLHHWIGKYASPVLSIWKEAIRFCSAFSSGASSGSTPQLYLSTLATWDPGSHIYKVWQPRFPHIPKVSAHHFRATSVVIPVKGLRCLALSPNGEWSISGSQDCSVSLWDLSSGEQMKGFNGQQDSTFMSVTISPNGQYAASASCHDPIRMWDIGSGNQLHTLNAGWVCSIMFSPDSCQIVSGGADGTILLWDTTTGQQLTQLKGHRLTDTDTSPWIECLAFSPDGRYIIGGSTCHDHSSSSLYQWDVKSGHQCRMLKDNLTRLSCVAFSPDGRRLAVGDWKGSITSWNLNTNDLDCLFESKLHTSVVRSLSFSPNGQLIVSGGGDCIVHVSESYTGHVQKSLHGHQEDVVSVSFHPDGQRIVSGSRDSSIQVWDISQADEHDKLPGHQHWVNIVVFSPDGQRIFSGGYEGCMFIWDAVRGRQQNQLVTGNDQDKIVHAAFSPDGKKIAILSRHICIYIWDAIGGNQLKAIDIRQYSLWRVAFLPDGLQVISAGSSYAWKSHTTVPYMALWDSASGELLKEWGAAPYGSNLCIAFSPDCRQFASIRETSTANLEGGSLFLWDVDSGSQLKELIGHKGKVHCASFSPDGHCVISGSDDHSICMWDVASGELLKKFIGLYAPIMSIAFSFDGRKIVSGSTSCIAIWDTVTSKALKLMRGHDSTVTTVAFSVDGQKIVSGGRDRSVRVWNATIDVKDNSSDEFRWDIDIDSGWVLSEKNERLMWLSPMMKRALYTPNTLLIMSTTDATHLPVFRRRYMGSKWTSISVHA</sequence>
<dbReference type="SUPFAM" id="SSF50998">
    <property type="entry name" value="Quinoprotein alcohol dehydrogenase-like"/>
    <property type="match status" value="1"/>
</dbReference>
<dbReference type="InterPro" id="IPR027417">
    <property type="entry name" value="P-loop_NTPase"/>
</dbReference>
<feature type="compositionally biased region" description="Polar residues" evidence="4">
    <location>
        <begin position="13"/>
        <end position="25"/>
    </location>
</feature>
<dbReference type="PROSITE" id="PS50082">
    <property type="entry name" value="WD_REPEATS_2"/>
    <property type="match status" value="9"/>
</dbReference>
<proteinExistence type="predicted"/>
<dbReference type="PROSITE" id="PS50837">
    <property type="entry name" value="NACHT"/>
    <property type="match status" value="1"/>
</dbReference>
<feature type="repeat" description="WD" evidence="3">
    <location>
        <begin position="1070"/>
        <end position="1111"/>
    </location>
</feature>
<comment type="caution">
    <text evidence="6">The sequence shown here is derived from an EMBL/GenBank/DDBJ whole genome shotgun (WGS) entry which is preliminary data.</text>
</comment>
<feature type="repeat" description="WD" evidence="3">
    <location>
        <begin position="848"/>
        <end position="889"/>
    </location>
</feature>
<feature type="repeat" description="WD" evidence="3">
    <location>
        <begin position="1028"/>
        <end position="1058"/>
    </location>
</feature>
<dbReference type="OrthoDB" id="3266532at2759"/>
<organism evidence="6 7">
    <name type="scientific">Rhodocollybia butyracea</name>
    <dbReference type="NCBI Taxonomy" id="206335"/>
    <lineage>
        <taxon>Eukaryota</taxon>
        <taxon>Fungi</taxon>
        <taxon>Dikarya</taxon>
        <taxon>Basidiomycota</taxon>
        <taxon>Agaricomycotina</taxon>
        <taxon>Agaricomycetes</taxon>
        <taxon>Agaricomycetidae</taxon>
        <taxon>Agaricales</taxon>
        <taxon>Marasmiineae</taxon>
        <taxon>Omphalotaceae</taxon>
        <taxon>Rhodocollybia</taxon>
    </lineage>
</organism>
<reference evidence="6" key="1">
    <citation type="submission" date="2020-11" db="EMBL/GenBank/DDBJ databases">
        <authorList>
            <consortium name="DOE Joint Genome Institute"/>
            <person name="Ahrendt S."/>
            <person name="Riley R."/>
            <person name="Andreopoulos W."/>
            <person name="Labutti K."/>
            <person name="Pangilinan J."/>
            <person name="Ruiz-Duenas F.J."/>
            <person name="Barrasa J.M."/>
            <person name="Sanchez-Garcia M."/>
            <person name="Camarero S."/>
            <person name="Miyauchi S."/>
            <person name="Serrano A."/>
            <person name="Linde D."/>
            <person name="Babiker R."/>
            <person name="Drula E."/>
            <person name="Ayuso-Fernandez I."/>
            <person name="Pacheco R."/>
            <person name="Padilla G."/>
            <person name="Ferreira P."/>
            <person name="Barriuso J."/>
            <person name="Kellner H."/>
            <person name="Castanera R."/>
            <person name="Alfaro M."/>
            <person name="Ramirez L."/>
            <person name="Pisabarro A.G."/>
            <person name="Kuo A."/>
            <person name="Tritt A."/>
            <person name="Lipzen A."/>
            <person name="He G."/>
            <person name="Yan M."/>
            <person name="Ng V."/>
            <person name="Cullen D."/>
            <person name="Martin F."/>
            <person name="Rosso M.-N."/>
            <person name="Henrissat B."/>
            <person name="Hibbett D."/>
            <person name="Martinez A.T."/>
            <person name="Grigoriev I.V."/>
        </authorList>
    </citation>
    <scope>NUCLEOTIDE SEQUENCE</scope>
    <source>
        <strain evidence="6">AH 40177</strain>
    </source>
</reference>
<dbReference type="InterPro" id="IPR001680">
    <property type="entry name" value="WD40_rpt"/>
</dbReference>
<dbReference type="EMBL" id="JADNRY010000050">
    <property type="protein sequence ID" value="KAF9069452.1"/>
    <property type="molecule type" value="Genomic_DNA"/>
</dbReference>
<keyword evidence="7" id="KW-1185">Reference proteome</keyword>
<dbReference type="Pfam" id="PF24883">
    <property type="entry name" value="NPHP3_N"/>
    <property type="match status" value="1"/>
</dbReference>
<gene>
    <name evidence="6" type="ORF">BDP27DRAFT_1420914</name>
</gene>
<name>A0A9P5U821_9AGAR</name>
<dbReference type="Proteomes" id="UP000772434">
    <property type="component" value="Unassembled WGS sequence"/>
</dbReference>
<keyword evidence="2" id="KW-0677">Repeat</keyword>
<dbReference type="PANTHER" id="PTHR19848">
    <property type="entry name" value="WD40 REPEAT PROTEIN"/>
    <property type="match status" value="1"/>
</dbReference>
<protein>
    <recommendedName>
        <fullName evidence="5">NACHT domain-containing protein</fullName>
    </recommendedName>
</protein>
<dbReference type="SUPFAM" id="SSF50978">
    <property type="entry name" value="WD40 repeat-like"/>
    <property type="match status" value="1"/>
</dbReference>
<dbReference type="InterPro" id="IPR056884">
    <property type="entry name" value="NPHP3-like_N"/>
</dbReference>
<evidence type="ECO:0000259" key="5">
    <source>
        <dbReference type="PROSITE" id="PS50837"/>
    </source>
</evidence>
<feature type="repeat" description="WD" evidence="3">
    <location>
        <begin position="812"/>
        <end position="846"/>
    </location>
</feature>
<dbReference type="PANTHER" id="PTHR19848:SF8">
    <property type="entry name" value="F-BOX AND WD REPEAT DOMAIN CONTAINING 7"/>
    <property type="match status" value="1"/>
</dbReference>
<evidence type="ECO:0000313" key="6">
    <source>
        <dbReference type="EMBL" id="KAF9069452.1"/>
    </source>
</evidence>
<dbReference type="InterPro" id="IPR011047">
    <property type="entry name" value="Quinoprotein_ADH-like_sf"/>
</dbReference>
<evidence type="ECO:0000256" key="2">
    <source>
        <dbReference type="ARBA" id="ARBA00022737"/>
    </source>
</evidence>
<feature type="repeat" description="WD" evidence="3">
    <location>
        <begin position="984"/>
        <end position="1019"/>
    </location>
</feature>
<dbReference type="InterPro" id="IPR015943">
    <property type="entry name" value="WD40/YVTN_repeat-like_dom_sf"/>
</dbReference>
<evidence type="ECO:0000313" key="7">
    <source>
        <dbReference type="Proteomes" id="UP000772434"/>
    </source>
</evidence>
<dbReference type="InterPro" id="IPR036322">
    <property type="entry name" value="WD40_repeat_dom_sf"/>
</dbReference>
<dbReference type="InterPro" id="IPR059179">
    <property type="entry name" value="MLKL-like_MCAfunc"/>
</dbReference>
<evidence type="ECO:0000256" key="4">
    <source>
        <dbReference type="SAM" id="MobiDB-lite"/>
    </source>
</evidence>
<dbReference type="InterPro" id="IPR036537">
    <property type="entry name" value="Adaptor_Cbl_N_dom_sf"/>
</dbReference>
<dbReference type="GO" id="GO:0007166">
    <property type="term" value="P:cell surface receptor signaling pathway"/>
    <property type="evidence" value="ECO:0007669"/>
    <property type="project" value="InterPro"/>
</dbReference>
<accession>A0A9P5U821</accession>
<dbReference type="Gene3D" id="3.40.50.300">
    <property type="entry name" value="P-loop containing nucleotide triphosphate hydrolases"/>
    <property type="match status" value="1"/>
</dbReference>
<dbReference type="PROSITE" id="PS00678">
    <property type="entry name" value="WD_REPEATS_1"/>
    <property type="match status" value="4"/>
</dbReference>
<dbReference type="InterPro" id="IPR007111">
    <property type="entry name" value="NACHT_NTPase"/>
</dbReference>
<evidence type="ECO:0000256" key="3">
    <source>
        <dbReference type="PROSITE-ProRule" id="PRU00221"/>
    </source>
</evidence>
<dbReference type="PROSITE" id="PS50294">
    <property type="entry name" value="WD_REPEATS_REGION"/>
    <property type="match status" value="5"/>
</dbReference>
<feature type="repeat" description="WD" evidence="3">
    <location>
        <begin position="888"/>
        <end position="929"/>
    </location>
</feature>
<dbReference type="PRINTS" id="PR00320">
    <property type="entry name" value="GPROTEINBRPT"/>
</dbReference>